<gene>
    <name evidence="3" type="ORF">FCC1311_022662</name>
</gene>
<comment type="caution">
    <text evidence="3">The sequence shown here is derived from an EMBL/GenBank/DDBJ whole genome shotgun (WGS) entry which is preliminary data.</text>
</comment>
<dbReference type="InParanoid" id="A0A2R5G4U6"/>
<feature type="compositionally biased region" description="Polar residues" evidence="1">
    <location>
        <begin position="287"/>
        <end position="317"/>
    </location>
</feature>
<keyword evidence="4" id="KW-1185">Reference proteome</keyword>
<protein>
    <submittedName>
        <fullName evidence="3">Uncharacterized protein</fullName>
    </submittedName>
</protein>
<evidence type="ECO:0000256" key="2">
    <source>
        <dbReference type="SAM" id="SignalP"/>
    </source>
</evidence>
<dbReference type="EMBL" id="BEYU01000018">
    <property type="protein sequence ID" value="GBG26046.1"/>
    <property type="molecule type" value="Genomic_DNA"/>
</dbReference>
<evidence type="ECO:0000313" key="4">
    <source>
        <dbReference type="Proteomes" id="UP000241890"/>
    </source>
</evidence>
<dbReference type="AlphaFoldDB" id="A0A2R5G4U6"/>
<accession>A0A2R5G4U6</accession>
<keyword evidence="2" id="KW-0732">Signal</keyword>
<reference evidence="3 4" key="1">
    <citation type="submission" date="2017-12" db="EMBL/GenBank/DDBJ databases">
        <title>Sequencing, de novo assembly and annotation of complete genome of a new Thraustochytrid species, strain FCC1311.</title>
        <authorList>
            <person name="Sedici K."/>
            <person name="Godart F."/>
            <person name="Aiese Cigliano R."/>
            <person name="Sanseverino W."/>
            <person name="Barakat M."/>
            <person name="Ortet P."/>
            <person name="Marechal E."/>
            <person name="Cagnac O."/>
            <person name="Amato A."/>
        </authorList>
    </citation>
    <scope>NUCLEOTIDE SEQUENCE [LARGE SCALE GENOMIC DNA]</scope>
</reference>
<organism evidence="3 4">
    <name type="scientific">Hondaea fermentalgiana</name>
    <dbReference type="NCBI Taxonomy" id="2315210"/>
    <lineage>
        <taxon>Eukaryota</taxon>
        <taxon>Sar</taxon>
        <taxon>Stramenopiles</taxon>
        <taxon>Bigyra</taxon>
        <taxon>Labyrinthulomycetes</taxon>
        <taxon>Thraustochytrida</taxon>
        <taxon>Thraustochytriidae</taxon>
        <taxon>Hondaea</taxon>
    </lineage>
</organism>
<feature type="chain" id="PRO_5015321611" evidence="2">
    <location>
        <begin position="24"/>
        <end position="371"/>
    </location>
</feature>
<feature type="region of interest" description="Disordered" evidence="1">
    <location>
        <begin position="287"/>
        <end position="347"/>
    </location>
</feature>
<evidence type="ECO:0000256" key="1">
    <source>
        <dbReference type="SAM" id="MobiDB-lite"/>
    </source>
</evidence>
<name>A0A2R5G4U6_9STRA</name>
<feature type="signal peptide" evidence="2">
    <location>
        <begin position="1"/>
        <end position="23"/>
    </location>
</feature>
<evidence type="ECO:0000313" key="3">
    <source>
        <dbReference type="EMBL" id="GBG26046.1"/>
    </source>
</evidence>
<sequence>MKMQAAVAFAATLVLASVHESDAFTIDDPTSDTLWTNYTPQEPLVQGSIVASGGPSELASGNCTFDEGTLLQWTVKKSDATSEDVYGCIDVDHSGTSEDSWLPRSESYPYDTAYNPTAFNSTAQWCYIGTVNDGSDNADNAGLANYNAKVDDNADGKWDEWAYCSMSESVYRYTSVKGFSLVDANMNIAGYPCAGTWNYNNGDDIQVGVTNSCLPFADYPPQTDGLDLSEIPDAWKKYWCFLEPGDESVGYNPNKMDSGSYSDKVYQWGFCQDSEDPYIAVPTAKSSVAPTDSTLSPTQAPAATPSVNPGGTSSPTPGDSKESTESPSTSSPTPDAEPGSNDAPSPATITAFPSVLLALLAGLTMQHFQTC</sequence>
<dbReference type="Proteomes" id="UP000241890">
    <property type="component" value="Unassembled WGS sequence"/>
</dbReference>
<proteinExistence type="predicted"/>
<feature type="compositionally biased region" description="Low complexity" evidence="1">
    <location>
        <begin position="325"/>
        <end position="334"/>
    </location>
</feature>